<gene>
    <name evidence="2" type="ORF">OSIN01602_LOCUS4018</name>
</gene>
<proteinExistence type="predicted"/>
<feature type="transmembrane region" description="Helical" evidence="1">
    <location>
        <begin position="157"/>
        <end position="176"/>
    </location>
</feature>
<organism evidence="2">
    <name type="scientific">Trieres chinensis</name>
    <name type="common">Marine centric diatom</name>
    <name type="synonym">Odontella sinensis</name>
    <dbReference type="NCBI Taxonomy" id="1514140"/>
    <lineage>
        <taxon>Eukaryota</taxon>
        <taxon>Sar</taxon>
        <taxon>Stramenopiles</taxon>
        <taxon>Ochrophyta</taxon>
        <taxon>Bacillariophyta</taxon>
        <taxon>Mediophyceae</taxon>
        <taxon>Biddulphiophycidae</taxon>
        <taxon>Eupodiscales</taxon>
        <taxon>Parodontellaceae</taxon>
        <taxon>Trieres</taxon>
    </lineage>
</organism>
<evidence type="ECO:0008006" key="3">
    <source>
        <dbReference type="Google" id="ProtNLM"/>
    </source>
</evidence>
<dbReference type="PANTHER" id="PTHR31766">
    <property type="entry name" value="GLABROUS1 ENHANCER-BINDING PROTEIN-LIKE 2"/>
    <property type="match status" value="1"/>
</dbReference>
<accession>A0A7S1Z3C2</accession>
<keyword evidence="1" id="KW-1133">Transmembrane helix</keyword>
<dbReference type="PANTHER" id="PTHR31766:SF2">
    <property type="entry name" value="GLABROUS1 ENHANCER-BINDING PROTEIN-LIKE 2"/>
    <property type="match status" value="1"/>
</dbReference>
<feature type="transmembrane region" description="Helical" evidence="1">
    <location>
        <begin position="267"/>
        <end position="286"/>
    </location>
</feature>
<dbReference type="InterPro" id="IPR040327">
    <property type="entry name" value="At5g14285-like"/>
</dbReference>
<dbReference type="EMBL" id="HBGO01007189">
    <property type="protein sequence ID" value="CAD9326974.1"/>
    <property type="molecule type" value="Transcribed_RNA"/>
</dbReference>
<protein>
    <recommendedName>
        <fullName evidence="3">TLC domain-containing protein</fullName>
    </recommendedName>
</protein>
<feature type="transmembrane region" description="Helical" evidence="1">
    <location>
        <begin position="131"/>
        <end position="151"/>
    </location>
</feature>
<name>A0A7S1Z3C2_TRICV</name>
<feature type="transmembrane region" description="Helical" evidence="1">
    <location>
        <begin position="93"/>
        <end position="111"/>
    </location>
</feature>
<sequence length="315" mass="35482">MCATTDNRSKGETASRDDLRDAPRVLRPWIAFRRSVPRVEILPGVDAAFPAVAAAIMTALRFGIDRVLLARGWPEGSTYTTETGMNASSATNAAFLTLGVGAVLFCGAVPYVPSAKLADAPRWWRDAAEGFLCWCTGYMVYDMAFIHYAAVNSEHGWEFFELACFIHHFATTAYMVSNLWIGAGHMSALMLMFTGELTNPFMNGLFISRFAIKVFDDEWIHNLHPYVEITHAVLYSIMRTFIGPLVALHLTRDLLMTERGRQNVPRWLSLTWITLCWVVLLGSLPWTKDSIDMALDGMEVRFHKDYDYGARYAEL</sequence>
<reference evidence="2" key="1">
    <citation type="submission" date="2021-01" db="EMBL/GenBank/DDBJ databases">
        <authorList>
            <person name="Corre E."/>
            <person name="Pelletier E."/>
            <person name="Niang G."/>
            <person name="Scheremetjew M."/>
            <person name="Finn R."/>
            <person name="Kale V."/>
            <person name="Holt S."/>
            <person name="Cochrane G."/>
            <person name="Meng A."/>
            <person name="Brown T."/>
            <person name="Cohen L."/>
        </authorList>
    </citation>
    <scope>NUCLEOTIDE SEQUENCE</scope>
    <source>
        <strain evidence="2">Grunow 1884</strain>
    </source>
</reference>
<keyword evidence="1" id="KW-0812">Transmembrane</keyword>
<evidence type="ECO:0000313" key="2">
    <source>
        <dbReference type="EMBL" id="CAD9326974.1"/>
    </source>
</evidence>
<feature type="transmembrane region" description="Helical" evidence="1">
    <location>
        <begin position="232"/>
        <end position="255"/>
    </location>
</feature>
<evidence type="ECO:0000256" key="1">
    <source>
        <dbReference type="SAM" id="Phobius"/>
    </source>
</evidence>
<dbReference type="AlphaFoldDB" id="A0A7S1Z3C2"/>
<keyword evidence="1" id="KW-0472">Membrane</keyword>